<evidence type="ECO:0008006" key="3">
    <source>
        <dbReference type="Google" id="ProtNLM"/>
    </source>
</evidence>
<dbReference type="AlphaFoldDB" id="A0A8J5Z7V4"/>
<evidence type="ECO:0000313" key="1">
    <source>
        <dbReference type="EMBL" id="KAG8501611.1"/>
    </source>
</evidence>
<gene>
    <name evidence="1" type="ORF">CXB51_003943</name>
</gene>
<reference evidence="1 2" key="1">
    <citation type="journal article" date="2021" name="bioRxiv">
        <title>The Gossypium anomalum genome as a resource for cotton improvement and evolutionary analysis of hybrid incompatibility.</title>
        <authorList>
            <person name="Grover C.E."/>
            <person name="Yuan D."/>
            <person name="Arick M.A."/>
            <person name="Miller E.R."/>
            <person name="Hu G."/>
            <person name="Peterson D.G."/>
            <person name="Wendel J.F."/>
            <person name="Udall J.A."/>
        </authorList>
    </citation>
    <scope>NUCLEOTIDE SEQUENCE [LARGE SCALE GENOMIC DNA]</scope>
    <source>
        <strain evidence="1">JFW-Udall</strain>
        <tissue evidence="1">Leaf</tissue>
    </source>
</reference>
<dbReference type="PANTHER" id="PTHR11439:SF491">
    <property type="entry name" value="INTEGRASE CATALYTIC DOMAIN-CONTAINING PROTEIN"/>
    <property type="match status" value="1"/>
</dbReference>
<evidence type="ECO:0000313" key="2">
    <source>
        <dbReference type="Proteomes" id="UP000701853"/>
    </source>
</evidence>
<dbReference type="PANTHER" id="PTHR11439">
    <property type="entry name" value="GAG-POL-RELATED RETROTRANSPOSON"/>
    <property type="match status" value="1"/>
</dbReference>
<dbReference type="EMBL" id="JAHUZN010000002">
    <property type="protein sequence ID" value="KAG8501611.1"/>
    <property type="molecule type" value="Genomic_DNA"/>
</dbReference>
<organism evidence="1 2">
    <name type="scientific">Gossypium anomalum</name>
    <dbReference type="NCBI Taxonomy" id="47600"/>
    <lineage>
        <taxon>Eukaryota</taxon>
        <taxon>Viridiplantae</taxon>
        <taxon>Streptophyta</taxon>
        <taxon>Embryophyta</taxon>
        <taxon>Tracheophyta</taxon>
        <taxon>Spermatophyta</taxon>
        <taxon>Magnoliopsida</taxon>
        <taxon>eudicotyledons</taxon>
        <taxon>Gunneridae</taxon>
        <taxon>Pentapetalae</taxon>
        <taxon>rosids</taxon>
        <taxon>malvids</taxon>
        <taxon>Malvales</taxon>
        <taxon>Malvaceae</taxon>
        <taxon>Malvoideae</taxon>
        <taxon>Gossypium</taxon>
    </lineage>
</organism>
<protein>
    <recommendedName>
        <fullName evidence="3">Retrovirus-related Pol polyprotein from transposon TNT 1-94</fullName>
    </recommendedName>
</protein>
<sequence>MRDLTIRHTAQQNDIAKQMNRTIMEKSRVAFSPQYSIAENKPRRNIKPSKRYAETDLVAYALNVAKDIDANQESSIYSEIVNCEDFGKWIDGVIGYVVSDFVGDLDKERSLIGYVFTIRGCAISWKVTLQTTVALSTTEVEYIEITEACKEAIWLKGLFGELSKDLQISTVFCDSQSIIFLMKDQIFHERAKHIDVRYHFMHDIIARGDIVVSKVSTHDNPADMMTKSLLKTKFEHC</sequence>
<comment type="caution">
    <text evidence="1">The sequence shown here is derived from an EMBL/GenBank/DDBJ whole genome shotgun (WGS) entry which is preliminary data.</text>
</comment>
<accession>A0A8J5Z7V4</accession>
<name>A0A8J5Z7V4_9ROSI</name>
<dbReference type="OrthoDB" id="1731766at2759"/>
<dbReference type="Proteomes" id="UP000701853">
    <property type="component" value="Chromosome 2"/>
</dbReference>
<keyword evidence="2" id="KW-1185">Reference proteome</keyword>
<dbReference type="CDD" id="cd09272">
    <property type="entry name" value="RNase_HI_RT_Ty1"/>
    <property type="match status" value="1"/>
</dbReference>
<proteinExistence type="predicted"/>